<sequence length="120" mass="13516">MLDNIPVFWKAVRTLHRWDISLNKPLPSSTLLPWIQTLGKVTGFAQVTRPYLLRYAGGKAFNENGNVTESMQNLMMGHASITTFLKHYLSRRITVDTQAVVQGIQPQAALMRAAFCIRGQ</sequence>
<dbReference type="InterPro" id="IPR011010">
    <property type="entry name" value="DNA_brk_join_enz"/>
</dbReference>
<dbReference type="OrthoDB" id="3789246at2759"/>
<name>A0A6A5S8J7_9PLEO</name>
<keyword evidence="2" id="KW-1185">Reference proteome</keyword>
<dbReference type="AlphaFoldDB" id="A0A6A5S8J7"/>
<proteinExistence type="predicted"/>
<dbReference type="EMBL" id="ML976236">
    <property type="protein sequence ID" value="KAF1935778.1"/>
    <property type="molecule type" value="Genomic_DNA"/>
</dbReference>
<accession>A0A6A5S8J7</accession>
<organism evidence="1 2">
    <name type="scientific">Clathrospora elynae</name>
    <dbReference type="NCBI Taxonomy" id="706981"/>
    <lineage>
        <taxon>Eukaryota</taxon>
        <taxon>Fungi</taxon>
        <taxon>Dikarya</taxon>
        <taxon>Ascomycota</taxon>
        <taxon>Pezizomycotina</taxon>
        <taxon>Dothideomycetes</taxon>
        <taxon>Pleosporomycetidae</taxon>
        <taxon>Pleosporales</taxon>
        <taxon>Diademaceae</taxon>
        <taxon>Clathrospora</taxon>
    </lineage>
</organism>
<protein>
    <recommendedName>
        <fullName evidence="3">Tyr recombinase domain-containing protein</fullName>
    </recommendedName>
</protein>
<dbReference type="Proteomes" id="UP000800038">
    <property type="component" value="Unassembled WGS sequence"/>
</dbReference>
<evidence type="ECO:0000313" key="2">
    <source>
        <dbReference type="Proteomes" id="UP000800038"/>
    </source>
</evidence>
<gene>
    <name evidence="1" type="ORF">EJ02DRAFT_428122</name>
</gene>
<reference evidence="1" key="1">
    <citation type="journal article" date="2020" name="Stud. Mycol.">
        <title>101 Dothideomycetes genomes: a test case for predicting lifestyles and emergence of pathogens.</title>
        <authorList>
            <person name="Haridas S."/>
            <person name="Albert R."/>
            <person name="Binder M."/>
            <person name="Bloem J."/>
            <person name="Labutti K."/>
            <person name="Salamov A."/>
            <person name="Andreopoulos B."/>
            <person name="Baker S."/>
            <person name="Barry K."/>
            <person name="Bills G."/>
            <person name="Bluhm B."/>
            <person name="Cannon C."/>
            <person name="Castanera R."/>
            <person name="Culley D."/>
            <person name="Daum C."/>
            <person name="Ezra D."/>
            <person name="Gonzalez J."/>
            <person name="Henrissat B."/>
            <person name="Kuo A."/>
            <person name="Liang C."/>
            <person name="Lipzen A."/>
            <person name="Lutzoni F."/>
            <person name="Magnuson J."/>
            <person name="Mondo S."/>
            <person name="Nolan M."/>
            <person name="Ohm R."/>
            <person name="Pangilinan J."/>
            <person name="Park H.-J."/>
            <person name="Ramirez L."/>
            <person name="Alfaro M."/>
            <person name="Sun H."/>
            <person name="Tritt A."/>
            <person name="Yoshinaga Y."/>
            <person name="Zwiers L.-H."/>
            <person name="Turgeon B."/>
            <person name="Goodwin S."/>
            <person name="Spatafora J."/>
            <person name="Crous P."/>
            <person name="Grigoriev I."/>
        </authorList>
    </citation>
    <scope>NUCLEOTIDE SEQUENCE</scope>
    <source>
        <strain evidence="1">CBS 161.51</strain>
    </source>
</reference>
<evidence type="ECO:0000313" key="1">
    <source>
        <dbReference type="EMBL" id="KAF1935778.1"/>
    </source>
</evidence>
<dbReference type="PANTHER" id="PTHR37535:SF2">
    <property type="entry name" value="FINGER DOMAIN PROTEIN, PUTATIVE (AFU_ORTHOLOGUE AFUA_6G09300)-RELATED"/>
    <property type="match status" value="1"/>
</dbReference>
<dbReference type="InterPro" id="IPR021842">
    <property type="entry name" value="DUF3435"/>
</dbReference>
<evidence type="ECO:0008006" key="3">
    <source>
        <dbReference type="Google" id="ProtNLM"/>
    </source>
</evidence>
<dbReference type="Pfam" id="PF11917">
    <property type="entry name" value="DUF3435"/>
    <property type="match status" value="1"/>
</dbReference>
<dbReference type="GO" id="GO:0003677">
    <property type="term" value="F:DNA binding"/>
    <property type="evidence" value="ECO:0007669"/>
    <property type="project" value="InterPro"/>
</dbReference>
<dbReference type="PANTHER" id="PTHR37535">
    <property type="entry name" value="FLUG DOMAIN PROTEIN"/>
    <property type="match status" value="1"/>
</dbReference>
<dbReference type="SUPFAM" id="SSF56349">
    <property type="entry name" value="DNA breaking-rejoining enzymes"/>
    <property type="match status" value="1"/>
</dbReference>